<dbReference type="AlphaFoldDB" id="A0A8X8IA36"/>
<evidence type="ECO:0000256" key="1">
    <source>
        <dbReference type="ARBA" id="ARBA00022737"/>
    </source>
</evidence>
<accession>A0A8X8IA36</accession>
<evidence type="ECO:0000313" key="7">
    <source>
        <dbReference type="Proteomes" id="UP000198711"/>
    </source>
</evidence>
<evidence type="ECO:0000256" key="2">
    <source>
        <dbReference type="SAM" id="Coils"/>
    </source>
</evidence>
<keyword evidence="4" id="KW-0732">Signal</keyword>
<feature type="coiled-coil region" evidence="2">
    <location>
        <begin position="919"/>
        <end position="946"/>
    </location>
</feature>
<feature type="chain" id="PRO_5036495787" description="Sortilin N-terminal domain-containing protein" evidence="4">
    <location>
        <begin position="21"/>
        <end position="1051"/>
    </location>
</feature>
<sequence length="1051" mass="116630">MRKAFYLLVAIGLLTVPALAQEKKKTKPVTATPVANNDATYFSNVKYRLIGPFRGGRCAAVTGSYKNKTTFYFGATGGGVWKTTDGGSNWKNISDKYFGGSIGAVAIAPSDETILYAGEGENTLRGNVSEGLGGIWRSDDGGRSWHNLGLKEGRHIIRLVIHPKDPNTAWVAVMGHLFGPSKERGVYKTTDGGKTWKQVLYANDQTGCSDLVMEAGNPSVLYAGMWHVIRRPYNMESGGEGSGLWKSTDGGETWTNLTTKKGMPKGTWGIVGVASAPSNPDKIFAIIENANGGLYVSNDGGDSWTLQSSDNNIRQRAWYYSKIFVDPKNDNLVYCLNVEFMRSKDGGKTFQPVSTPHGDHHDLWIDPEDGNRMIIGDDGGAQISFDAAANWSTMNNQPTAQFYRITTDNAYPYRLLGAQQDNSTVRIRSRSAGAGITERDWDPTAGAESGYVVADPLNPDIVYGGNYGGYLSRLDHKTGENRAINVWPDNPMGAGADVQKYRFQWNFPVFFSPHNPKRLYACGNQLFVTENEGRSWETISPDLTTNDKSKQASSGGAITKDNTSVEYYCTIFTATESPLEKDLLWTGSDDGLVYVSKDAGKHWENVTPPQAGKWMMWNCIETDPFQKGTAYFVGTKYKLDDYAPYIFVTTDYGKTWKQITNGINNMHFTRCLRADQKRPGLLYAGTEYGMYISYDGGAQWKSFQLNLPVVPVTDLTIKDNDLLVATQGRAFWAIDDLSVIQQKDGSTTGKSWHVFTVSDAYRMEGGGRRARSEAGMETPPNTGTNPPNGTVINYYLKQANDSTKFSITVFDKKNMPIRTFSKNAKEEADKIDFSSGMNQFVWDMNYPPAEKIDNMILWNGNVGTVKAAPGKYMARFRYEKDSMDVPFVIKDNPAYGMTEVDYDNTVSFLLDVKQSFSDIQKAIKRIREVRTQINDFTAKLDTATTKDVRKEADSIKTKLTAIEETLYQTKAKSGQDVLNYPIRLNDKIAGIFWVVSSGNTTPSKQAKEAFAELNGQAVQQLQKLDNIFSNDLASFNNLIHEEKLPVIGFKP</sequence>
<dbReference type="PANTHER" id="PTHR43739">
    <property type="entry name" value="XYLOGLUCANASE (EUROFUNG)"/>
    <property type="match status" value="1"/>
</dbReference>
<reference evidence="6 7" key="1">
    <citation type="submission" date="2016-10" db="EMBL/GenBank/DDBJ databases">
        <authorList>
            <person name="Varghese N."/>
            <person name="Submissions S."/>
        </authorList>
    </citation>
    <scope>NUCLEOTIDE SEQUENCE [LARGE SCALE GENOMIC DNA]</scope>
    <source>
        <strain evidence="6 7">DSM 25353</strain>
    </source>
</reference>
<dbReference type="InterPro" id="IPR036278">
    <property type="entry name" value="Sialidase_sf"/>
</dbReference>
<dbReference type="Gene3D" id="2.130.10.10">
    <property type="entry name" value="YVTN repeat-like/Quinoprotein amine dehydrogenase"/>
    <property type="match status" value="4"/>
</dbReference>
<keyword evidence="2" id="KW-0175">Coiled coil</keyword>
<evidence type="ECO:0000313" key="6">
    <source>
        <dbReference type="EMBL" id="SDW39034.1"/>
    </source>
</evidence>
<dbReference type="InterPro" id="IPR015943">
    <property type="entry name" value="WD40/YVTN_repeat-like_dom_sf"/>
</dbReference>
<comment type="caution">
    <text evidence="6">The sequence shown here is derived from an EMBL/GenBank/DDBJ whole genome shotgun (WGS) entry which is preliminary data.</text>
</comment>
<feature type="domain" description="Sortilin N-terminal" evidence="5">
    <location>
        <begin position="135"/>
        <end position="260"/>
    </location>
</feature>
<feature type="domain" description="Sortilin N-terminal" evidence="5">
    <location>
        <begin position="593"/>
        <end position="707"/>
    </location>
</feature>
<feature type="compositionally biased region" description="Low complexity" evidence="3">
    <location>
        <begin position="775"/>
        <end position="788"/>
    </location>
</feature>
<name>A0A8X8IA36_9BACT</name>
<organism evidence="6 7">
    <name type="scientific">Hydrobacter penzbergensis</name>
    <dbReference type="NCBI Taxonomy" id="1235997"/>
    <lineage>
        <taxon>Bacteria</taxon>
        <taxon>Pseudomonadati</taxon>
        <taxon>Bacteroidota</taxon>
        <taxon>Chitinophagia</taxon>
        <taxon>Chitinophagales</taxon>
        <taxon>Chitinophagaceae</taxon>
        <taxon>Hydrobacter</taxon>
    </lineage>
</organism>
<feature type="signal peptide" evidence="4">
    <location>
        <begin position="1"/>
        <end position="20"/>
    </location>
</feature>
<dbReference type="PANTHER" id="PTHR43739:SF5">
    <property type="entry name" value="EXO-ALPHA-SIALIDASE"/>
    <property type="match status" value="1"/>
</dbReference>
<dbReference type="Pfam" id="PF15902">
    <property type="entry name" value="Sortilin-Vps10"/>
    <property type="match status" value="2"/>
</dbReference>
<dbReference type="SUPFAM" id="SSF50939">
    <property type="entry name" value="Sialidases"/>
    <property type="match status" value="1"/>
</dbReference>
<dbReference type="InterPro" id="IPR031778">
    <property type="entry name" value="Sortilin_N"/>
</dbReference>
<dbReference type="Proteomes" id="UP000198711">
    <property type="component" value="Unassembled WGS sequence"/>
</dbReference>
<evidence type="ECO:0000256" key="4">
    <source>
        <dbReference type="SAM" id="SignalP"/>
    </source>
</evidence>
<dbReference type="GO" id="GO:0010411">
    <property type="term" value="P:xyloglucan metabolic process"/>
    <property type="evidence" value="ECO:0007669"/>
    <property type="project" value="TreeGrafter"/>
</dbReference>
<proteinExistence type="predicted"/>
<keyword evidence="1" id="KW-0677">Repeat</keyword>
<dbReference type="EMBL" id="FNNO01000002">
    <property type="protein sequence ID" value="SDW39034.1"/>
    <property type="molecule type" value="Genomic_DNA"/>
</dbReference>
<dbReference type="SUPFAM" id="SSF110296">
    <property type="entry name" value="Oligoxyloglucan reducing end-specific cellobiohydrolase"/>
    <property type="match status" value="2"/>
</dbReference>
<evidence type="ECO:0000259" key="5">
    <source>
        <dbReference type="Pfam" id="PF15902"/>
    </source>
</evidence>
<dbReference type="CDD" id="cd15482">
    <property type="entry name" value="Sialidase_non-viral"/>
    <property type="match status" value="2"/>
</dbReference>
<feature type="region of interest" description="Disordered" evidence="3">
    <location>
        <begin position="767"/>
        <end position="788"/>
    </location>
</feature>
<dbReference type="InterPro" id="IPR052025">
    <property type="entry name" value="Xyloglucanase_GH74"/>
</dbReference>
<feature type="region of interest" description="Disordered" evidence="3">
    <location>
        <begin position="538"/>
        <end position="557"/>
    </location>
</feature>
<dbReference type="RefSeq" id="WP_092722311.1">
    <property type="nucleotide sequence ID" value="NZ_FNNO01000002.1"/>
</dbReference>
<gene>
    <name evidence="6" type="ORF">SAMN05444410_102187</name>
</gene>
<keyword evidence="7" id="KW-1185">Reference proteome</keyword>
<protein>
    <recommendedName>
        <fullName evidence="5">Sortilin N-terminal domain-containing protein</fullName>
    </recommendedName>
</protein>
<evidence type="ECO:0000256" key="3">
    <source>
        <dbReference type="SAM" id="MobiDB-lite"/>
    </source>
</evidence>